<name>A0A5C6W4G3_9BACI</name>
<dbReference type="RefSeq" id="WP_146948228.1">
    <property type="nucleotide sequence ID" value="NZ_VOQF01000005.1"/>
</dbReference>
<proteinExistence type="predicted"/>
<keyword evidence="1" id="KW-1133">Transmembrane helix</keyword>
<dbReference type="AlphaFoldDB" id="A0A5C6W4G3"/>
<keyword evidence="1" id="KW-0472">Membrane</keyword>
<feature type="transmembrane region" description="Helical" evidence="1">
    <location>
        <begin position="53"/>
        <end position="72"/>
    </location>
</feature>
<keyword evidence="1" id="KW-0812">Transmembrane</keyword>
<dbReference type="Pfam" id="PF10852">
    <property type="entry name" value="DUF2651"/>
    <property type="match status" value="1"/>
</dbReference>
<evidence type="ECO:0000313" key="3">
    <source>
        <dbReference type="Proteomes" id="UP000321363"/>
    </source>
</evidence>
<protein>
    <submittedName>
        <fullName evidence="2">DUF2651 domain-containing protein</fullName>
    </submittedName>
</protein>
<keyword evidence="3" id="KW-1185">Reference proteome</keyword>
<organism evidence="2 3">
    <name type="scientific">Metabacillus litoralis</name>
    <dbReference type="NCBI Taxonomy" id="152268"/>
    <lineage>
        <taxon>Bacteria</taxon>
        <taxon>Bacillati</taxon>
        <taxon>Bacillota</taxon>
        <taxon>Bacilli</taxon>
        <taxon>Bacillales</taxon>
        <taxon>Bacillaceae</taxon>
        <taxon>Metabacillus</taxon>
    </lineage>
</organism>
<reference evidence="2 3" key="1">
    <citation type="journal article" date="2005" name="Int. J. Syst. Evol. Microbiol.">
        <title>Bacillus litoralis sp. nov., isolated from a tidal flat of the Yellow Sea in Korea.</title>
        <authorList>
            <person name="Yoon J.H."/>
            <person name="Oh T.K."/>
        </authorList>
    </citation>
    <scope>NUCLEOTIDE SEQUENCE [LARGE SCALE GENOMIC DNA]</scope>
    <source>
        <strain evidence="2 3">SW-211</strain>
    </source>
</reference>
<dbReference type="OrthoDB" id="2973177at2"/>
<dbReference type="InterPro" id="IPR020258">
    <property type="entry name" value="Uncharacterised_YbeF"/>
</dbReference>
<gene>
    <name evidence="2" type="ORF">FS935_10325</name>
</gene>
<evidence type="ECO:0000313" key="2">
    <source>
        <dbReference type="EMBL" id="TXC91282.1"/>
    </source>
</evidence>
<accession>A0A5C6W4G3</accession>
<sequence length="81" mass="9580">MEFLLILIIFPALILLLSILGYMFTKKSYVTPAIIFVVFSFVMLIFFNETFFIWVIAYTVLSVIMTCIIILFQKLYSRKKH</sequence>
<dbReference type="EMBL" id="VOQF01000005">
    <property type="protein sequence ID" value="TXC91282.1"/>
    <property type="molecule type" value="Genomic_DNA"/>
</dbReference>
<feature type="transmembrane region" description="Helical" evidence="1">
    <location>
        <begin position="29"/>
        <end position="47"/>
    </location>
</feature>
<dbReference type="Proteomes" id="UP000321363">
    <property type="component" value="Unassembled WGS sequence"/>
</dbReference>
<evidence type="ECO:0000256" key="1">
    <source>
        <dbReference type="SAM" id="Phobius"/>
    </source>
</evidence>
<comment type="caution">
    <text evidence="2">The sequence shown here is derived from an EMBL/GenBank/DDBJ whole genome shotgun (WGS) entry which is preliminary data.</text>
</comment>
<feature type="transmembrane region" description="Helical" evidence="1">
    <location>
        <begin position="6"/>
        <end position="24"/>
    </location>
</feature>